<keyword evidence="2" id="KW-1133">Transmembrane helix</keyword>
<evidence type="ECO:0000313" key="3">
    <source>
        <dbReference type="EMBL" id="KAL3529897.1"/>
    </source>
</evidence>
<feature type="transmembrane region" description="Helical" evidence="2">
    <location>
        <begin position="68"/>
        <end position="91"/>
    </location>
</feature>
<dbReference type="PANTHER" id="PTHR37716:SF1">
    <property type="entry name" value="OS07G0568900 PROTEIN"/>
    <property type="match status" value="1"/>
</dbReference>
<protein>
    <submittedName>
        <fullName evidence="3">Uncharacterized protein</fullName>
    </submittedName>
</protein>
<keyword evidence="2" id="KW-0812">Transmembrane</keyword>
<evidence type="ECO:0000313" key="4">
    <source>
        <dbReference type="Proteomes" id="UP001630127"/>
    </source>
</evidence>
<proteinExistence type="predicted"/>
<gene>
    <name evidence="3" type="ORF">ACH5RR_009219</name>
</gene>
<accession>A0ABD3AGL6</accession>
<organism evidence="3 4">
    <name type="scientific">Cinchona calisaya</name>
    <dbReference type="NCBI Taxonomy" id="153742"/>
    <lineage>
        <taxon>Eukaryota</taxon>
        <taxon>Viridiplantae</taxon>
        <taxon>Streptophyta</taxon>
        <taxon>Embryophyta</taxon>
        <taxon>Tracheophyta</taxon>
        <taxon>Spermatophyta</taxon>
        <taxon>Magnoliopsida</taxon>
        <taxon>eudicotyledons</taxon>
        <taxon>Gunneridae</taxon>
        <taxon>Pentapetalae</taxon>
        <taxon>asterids</taxon>
        <taxon>lamiids</taxon>
        <taxon>Gentianales</taxon>
        <taxon>Rubiaceae</taxon>
        <taxon>Cinchonoideae</taxon>
        <taxon>Cinchoneae</taxon>
        <taxon>Cinchona</taxon>
    </lineage>
</organism>
<dbReference type="EMBL" id="JBJUIK010000004">
    <property type="protein sequence ID" value="KAL3529897.1"/>
    <property type="molecule type" value="Genomic_DNA"/>
</dbReference>
<feature type="region of interest" description="Disordered" evidence="1">
    <location>
        <begin position="106"/>
        <end position="129"/>
    </location>
</feature>
<keyword evidence="2" id="KW-0472">Membrane</keyword>
<comment type="caution">
    <text evidence="3">The sequence shown here is derived from an EMBL/GenBank/DDBJ whole genome shotgun (WGS) entry which is preliminary data.</text>
</comment>
<evidence type="ECO:0000256" key="2">
    <source>
        <dbReference type="SAM" id="Phobius"/>
    </source>
</evidence>
<keyword evidence="4" id="KW-1185">Reference proteome</keyword>
<reference evidence="3 4" key="1">
    <citation type="submission" date="2024-11" db="EMBL/GenBank/DDBJ databases">
        <title>A near-complete genome assembly of Cinchona calisaya.</title>
        <authorList>
            <person name="Lian D.C."/>
            <person name="Zhao X.W."/>
            <person name="Wei L."/>
        </authorList>
    </citation>
    <scope>NUCLEOTIDE SEQUENCE [LARGE SCALE GENOMIC DNA]</scope>
    <source>
        <tissue evidence="3">Nenye</tissue>
    </source>
</reference>
<name>A0ABD3AGL6_9GENT</name>
<dbReference type="Proteomes" id="UP001630127">
    <property type="component" value="Unassembled WGS sequence"/>
</dbReference>
<dbReference type="AlphaFoldDB" id="A0ABD3AGL6"/>
<evidence type="ECO:0000256" key="1">
    <source>
        <dbReference type="SAM" id="MobiDB-lite"/>
    </source>
</evidence>
<sequence length="129" mass="14180">MFHTIGAVERDSEFEVDPVKAREGLRKLDEQLQSIAEKQVKPPKVRASDLNRVRGQMREATTEISGSFLASVAASLLIFTIFYNILFLTVIKPAIDGPEPVLTTSSLMEDEKTAPFQQLPSIPGAPAQP</sequence>
<dbReference type="PANTHER" id="PTHR37716">
    <property type="entry name" value="OS07G0568900 PROTEIN"/>
    <property type="match status" value="1"/>
</dbReference>